<reference evidence="1 2" key="1">
    <citation type="journal article" date="2019" name="Int. J. Syst. Evol. Microbiol.">
        <title>The Global Catalogue of Microorganisms (GCM) 10K type strain sequencing project: providing services to taxonomists for standard genome sequencing and annotation.</title>
        <authorList>
            <consortium name="The Broad Institute Genomics Platform"/>
            <consortium name="The Broad Institute Genome Sequencing Center for Infectious Disease"/>
            <person name="Wu L."/>
            <person name="Ma J."/>
        </authorList>
    </citation>
    <scope>NUCLEOTIDE SEQUENCE [LARGE SCALE GENOMIC DNA]</scope>
    <source>
        <strain evidence="1 2">JCM 3325</strain>
    </source>
</reference>
<dbReference type="Proteomes" id="UP001501231">
    <property type="component" value="Unassembled WGS sequence"/>
</dbReference>
<evidence type="ECO:0000313" key="2">
    <source>
        <dbReference type="Proteomes" id="UP001501231"/>
    </source>
</evidence>
<dbReference type="RefSeq" id="WP_344592480.1">
    <property type="nucleotide sequence ID" value="NZ_BAAARW010000020.1"/>
</dbReference>
<gene>
    <name evidence="1" type="ORF">GCM10010191_53340</name>
</gene>
<comment type="caution">
    <text evidence="1">The sequence shown here is derived from an EMBL/GenBank/DDBJ whole genome shotgun (WGS) entry which is preliminary data.</text>
</comment>
<protein>
    <submittedName>
        <fullName evidence="1">Uncharacterized protein</fullName>
    </submittedName>
</protein>
<evidence type="ECO:0000313" key="1">
    <source>
        <dbReference type="EMBL" id="GAA2432637.1"/>
    </source>
</evidence>
<accession>A0ABN3JKX3</accession>
<sequence>MSLLDAEPGSDLAGFERTRASLWGSEAVRSLGARFLPVLDGEDLYVMPGDVGDFLAECALVRDNIGTVAAATKWDGEFISRRLGNIIDAARRAESVGGGVVVW</sequence>
<name>A0ABN3JKX3_9ACTN</name>
<organism evidence="1 2">
    <name type="scientific">Actinomadura vinacea</name>
    <dbReference type="NCBI Taxonomy" id="115336"/>
    <lineage>
        <taxon>Bacteria</taxon>
        <taxon>Bacillati</taxon>
        <taxon>Actinomycetota</taxon>
        <taxon>Actinomycetes</taxon>
        <taxon>Streptosporangiales</taxon>
        <taxon>Thermomonosporaceae</taxon>
        <taxon>Actinomadura</taxon>
    </lineage>
</organism>
<dbReference type="EMBL" id="BAAARW010000020">
    <property type="protein sequence ID" value="GAA2432637.1"/>
    <property type="molecule type" value="Genomic_DNA"/>
</dbReference>
<proteinExistence type="predicted"/>
<keyword evidence="2" id="KW-1185">Reference proteome</keyword>